<feature type="region of interest" description="Disordered" evidence="1">
    <location>
        <begin position="16"/>
        <end position="38"/>
    </location>
</feature>
<dbReference type="RefSeq" id="WP_377139482.1">
    <property type="nucleotide sequence ID" value="NZ_JBHSFI010000007.1"/>
</dbReference>
<name>A0ABV9HL41_9MICO</name>
<dbReference type="Proteomes" id="UP001596011">
    <property type="component" value="Unassembled WGS sequence"/>
</dbReference>
<gene>
    <name evidence="2" type="ORF">ACFO6V_22130</name>
</gene>
<proteinExistence type="predicted"/>
<organism evidence="2 3">
    <name type="scientific">Promicromonospora alba</name>
    <dbReference type="NCBI Taxonomy" id="1616110"/>
    <lineage>
        <taxon>Bacteria</taxon>
        <taxon>Bacillati</taxon>
        <taxon>Actinomycetota</taxon>
        <taxon>Actinomycetes</taxon>
        <taxon>Micrococcales</taxon>
        <taxon>Promicromonosporaceae</taxon>
        <taxon>Promicromonospora</taxon>
    </lineage>
</organism>
<evidence type="ECO:0000313" key="3">
    <source>
        <dbReference type="Proteomes" id="UP001596011"/>
    </source>
</evidence>
<evidence type="ECO:0000313" key="2">
    <source>
        <dbReference type="EMBL" id="MFC4630962.1"/>
    </source>
</evidence>
<sequence>MAAQIMTDPSLYLAELDESTTSSSRRESEEGLRRSLPDLSDDVFEEREGMVRNLVIYACADRERALAAGSPTVRPTWGTTAVGLIDAITAIWQAPVTPID</sequence>
<reference evidence="3" key="1">
    <citation type="journal article" date="2019" name="Int. J. Syst. Evol. Microbiol.">
        <title>The Global Catalogue of Microorganisms (GCM) 10K type strain sequencing project: providing services to taxonomists for standard genome sequencing and annotation.</title>
        <authorList>
            <consortium name="The Broad Institute Genomics Platform"/>
            <consortium name="The Broad Institute Genome Sequencing Center for Infectious Disease"/>
            <person name="Wu L."/>
            <person name="Ma J."/>
        </authorList>
    </citation>
    <scope>NUCLEOTIDE SEQUENCE [LARGE SCALE GENOMIC DNA]</scope>
    <source>
        <strain evidence="3">CCUG 42722</strain>
    </source>
</reference>
<feature type="compositionally biased region" description="Basic and acidic residues" evidence="1">
    <location>
        <begin position="24"/>
        <end position="36"/>
    </location>
</feature>
<comment type="caution">
    <text evidence="2">The sequence shown here is derived from an EMBL/GenBank/DDBJ whole genome shotgun (WGS) entry which is preliminary data.</text>
</comment>
<accession>A0ABV9HL41</accession>
<dbReference type="EMBL" id="JBHSFI010000007">
    <property type="protein sequence ID" value="MFC4630962.1"/>
    <property type="molecule type" value="Genomic_DNA"/>
</dbReference>
<evidence type="ECO:0000256" key="1">
    <source>
        <dbReference type="SAM" id="MobiDB-lite"/>
    </source>
</evidence>
<protein>
    <submittedName>
        <fullName evidence="2">Uncharacterized protein</fullName>
    </submittedName>
</protein>
<keyword evidence="3" id="KW-1185">Reference proteome</keyword>